<keyword evidence="2 3" id="KW-0238">DNA-binding</keyword>
<protein>
    <submittedName>
        <fullName evidence="5">TetR/AcrR family transcriptional regulator</fullName>
    </submittedName>
</protein>
<reference evidence="5 6" key="1">
    <citation type="journal article" date="2022" name="Evol. Bioinform. Online">
        <title>Draft Genome Sequence of Oceanobacillus jordanicus Strain GSFE11, a Halotolerant Plant Growth-Promoting Bacterial Endophyte Isolated From the Jordan Valley.</title>
        <authorList>
            <person name="Alhindi T."/>
            <person name="Albdaiwi R."/>
        </authorList>
    </citation>
    <scope>NUCLEOTIDE SEQUENCE [LARGE SCALE GENOMIC DNA]</scope>
    <source>
        <strain evidence="5 6">GSFE11</strain>
    </source>
</reference>
<dbReference type="PANTHER" id="PTHR43479">
    <property type="entry name" value="ACREF/ENVCD OPERON REPRESSOR-RELATED"/>
    <property type="match status" value="1"/>
</dbReference>
<evidence type="ECO:0000256" key="1">
    <source>
        <dbReference type="ARBA" id="ARBA00022491"/>
    </source>
</evidence>
<dbReference type="SUPFAM" id="SSF46689">
    <property type="entry name" value="Homeodomain-like"/>
    <property type="match status" value="1"/>
</dbReference>
<dbReference type="Gene3D" id="1.10.10.60">
    <property type="entry name" value="Homeodomain-like"/>
    <property type="match status" value="1"/>
</dbReference>
<dbReference type="InterPro" id="IPR009057">
    <property type="entry name" value="Homeodomain-like_sf"/>
</dbReference>
<evidence type="ECO:0000256" key="2">
    <source>
        <dbReference type="ARBA" id="ARBA00023125"/>
    </source>
</evidence>
<evidence type="ECO:0000313" key="5">
    <source>
        <dbReference type="EMBL" id="MCG3418191.1"/>
    </source>
</evidence>
<keyword evidence="6" id="KW-1185">Reference proteome</keyword>
<comment type="caution">
    <text evidence="5">The sequence shown here is derived from an EMBL/GenBank/DDBJ whole genome shotgun (WGS) entry which is preliminary data.</text>
</comment>
<evidence type="ECO:0000259" key="4">
    <source>
        <dbReference type="PROSITE" id="PS50977"/>
    </source>
</evidence>
<dbReference type="SUPFAM" id="SSF48498">
    <property type="entry name" value="Tetracyclin repressor-like, C-terminal domain"/>
    <property type="match status" value="1"/>
</dbReference>
<dbReference type="InterPro" id="IPR001647">
    <property type="entry name" value="HTH_TetR"/>
</dbReference>
<dbReference type="Gene3D" id="1.10.357.10">
    <property type="entry name" value="Tetracycline Repressor, domain 2"/>
    <property type="match status" value="1"/>
</dbReference>
<dbReference type="PANTHER" id="PTHR43479:SF11">
    <property type="entry name" value="ACREF_ENVCD OPERON REPRESSOR-RELATED"/>
    <property type="match status" value="1"/>
</dbReference>
<dbReference type="PRINTS" id="PR00455">
    <property type="entry name" value="HTHTETR"/>
</dbReference>
<feature type="DNA-binding region" description="H-T-H motif" evidence="3">
    <location>
        <begin position="26"/>
        <end position="45"/>
    </location>
</feature>
<dbReference type="EMBL" id="JAIFZM010000002">
    <property type="protein sequence ID" value="MCG3418191.1"/>
    <property type="molecule type" value="Genomic_DNA"/>
</dbReference>
<dbReference type="InterPro" id="IPR023772">
    <property type="entry name" value="DNA-bd_HTH_TetR-type_CS"/>
</dbReference>
<dbReference type="InterPro" id="IPR036271">
    <property type="entry name" value="Tet_transcr_reg_TetR-rel_C_sf"/>
</dbReference>
<name>A0AAW5B143_9BACI</name>
<dbReference type="InterPro" id="IPR050624">
    <property type="entry name" value="HTH-type_Tx_Regulator"/>
</dbReference>
<dbReference type="PROSITE" id="PS01081">
    <property type="entry name" value="HTH_TETR_1"/>
    <property type="match status" value="1"/>
</dbReference>
<accession>A0AAW5B143</accession>
<gene>
    <name evidence="5" type="ORF">K3T81_03405</name>
</gene>
<proteinExistence type="predicted"/>
<dbReference type="PROSITE" id="PS50977">
    <property type="entry name" value="HTH_TETR_2"/>
    <property type="match status" value="1"/>
</dbReference>
<organism evidence="5 6">
    <name type="scientific">Oceanobacillus jordanicus</name>
    <dbReference type="NCBI Taxonomy" id="2867266"/>
    <lineage>
        <taxon>Bacteria</taxon>
        <taxon>Bacillati</taxon>
        <taxon>Bacillota</taxon>
        <taxon>Bacilli</taxon>
        <taxon>Bacillales</taxon>
        <taxon>Bacillaceae</taxon>
        <taxon>Oceanobacillus</taxon>
    </lineage>
</organism>
<evidence type="ECO:0000256" key="3">
    <source>
        <dbReference type="PROSITE-ProRule" id="PRU00335"/>
    </source>
</evidence>
<dbReference type="Proteomes" id="UP001199631">
    <property type="component" value="Unassembled WGS sequence"/>
</dbReference>
<feature type="domain" description="HTH tetR-type" evidence="4">
    <location>
        <begin position="3"/>
        <end position="63"/>
    </location>
</feature>
<dbReference type="AlphaFoldDB" id="A0AAW5B143"/>
<evidence type="ECO:0000313" key="6">
    <source>
        <dbReference type="Proteomes" id="UP001199631"/>
    </source>
</evidence>
<keyword evidence="1" id="KW-0678">Repressor</keyword>
<dbReference type="GO" id="GO:0003677">
    <property type="term" value="F:DNA binding"/>
    <property type="evidence" value="ECO:0007669"/>
    <property type="project" value="UniProtKB-UniRule"/>
</dbReference>
<dbReference type="Pfam" id="PF00440">
    <property type="entry name" value="TetR_N"/>
    <property type="match status" value="1"/>
</dbReference>
<sequence length="196" mass="23332">MKTEKQELIINSATKEFVKSGFEKASTNEIVKEANISKGSLFNYFNSKKELYFYLIEYGVQVVEQIYEQIDLNETDLFKRIEKLGLKKLHIQRKFPQVFDFLTSLAHEESDEVKDDIQHKINYIFERGIEKLYQNIDYSKFREGINVQKAIDILNWTMLGFAERAVNQLDTFEEVGEQYIKEWESYSKVLRDSFYK</sequence>